<dbReference type="GO" id="GO:0016747">
    <property type="term" value="F:acyltransferase activity, transferring groups other than amino-acyl groups"/>
    <property type="evidence" value="ECO:0007669"/>
    <property type="project" value="InterPro"/>
</dbReference>
<dbReference type="SUPFAM" id="SSF55729">
    <property type="entry name" value="Acyl-CoA N-acyltransferases (Nat)"/>
    <property type="match status" value="1"/>
</dbReference>
<proteinExistence type="predicted"/>
<evidence type="ECO:0000313" key="2">
    <source>
        <dbReference type="EMBL" id="KAJ4856226.1"/>
    </source>
</evidence>
<name>A0A9W9BAW9_9HYPO</name>
<dbReference type="InterPro" id="IPR000182">
    <property type="entry name" value="GNAT_dom"/>
</dbReference>
<feature type="domain" description="N-acetyltransferase" evidence="1">
    <location>
        <begin position="203"/>
        <end position="374"/>
    </location>
</feature>
<dbReference type="GeneID" id="80871492"/>
<evidence type="ECO:0000259" key="1">
    <source>
        <dbReference type="PROSITE" id="PS51186"/>
    </source>
</evidence>
<reference evidence="2" key="1">
    <citation type="submission" date="2022-09" db="EMBL/GenBank/DDBJ databases">
        <title>Chromosome-level assembly of Trichoderma breve T069, a fungus used in development of biopesticide product.</title>
        <authorList>
            <person name="Lin R."/>
            <person name="Liu T."/>
        </authorList>
    </citation>
    <scope>NUCLEOTIDE SEQUENCE</scope>
    <source>
        <strain evidence="2">T069</strain>
    </source>
</reference>
<accession>A0A9W9BAW9</accession>
<dbReference type="EMBL" id="JAOPEN010000006">
    <property type="protein sequence ID" value="KAJ4856226.1"/>
    <property type="molecule type" value="Genomic_DNA"/>
</dbReference>
<sequence length="545" mass="59393">MSTGTYWPAENASGFYPSGSSERPIGTVLWDYQNCIPLTQIPTRDKPVLLLTPVVVPPAGSNPADDRDPFEILGQTISGRNIPIRHVPYTKAKGITGVHVAFVKRAGAVIFVITHLAGTDNLLQLEFAELVARICESRPFILLVCCNLAGRNISNTHFRTLVHIAGYTNADLLVAATLLLDSDPGLPMPADTQGRLDAEPAWLVQSWAAERDLMETCALWQACLPYQFHLNPSTLGSLLKRDGYALHYVVRESTRGALIGFCAAYATFADSSDVALIGSIAAVVVHPEYRRQGVGSSLYDAAMSKFGRVRGVQKLHLGSTFPRLLCGFTAEMADASQWFARKGWPVNMQGRGDQGGLVADWILHFTDLTGVMIPYSGLGYRQCYESDAQQVLDLEHRPPATTSHGFGWYDQYARTIQSEHIGDIIVGFDNGDTIVATAITYIPGQQSPAATDIPWPGSLNDNVGGVTCICIRVSTNFANDPIYEGADVGLSRDATIANLLYACYRALSGKGMTSMFLDGISFGDQVLMSLGFRKWAEYGPVWREI</sequence>
<organism evidence="2 3">
    <name type="scientific">Trichoderma breve</name>
    <dbReference type="NCBI Taxonomy" id="2034170"/>
    <lineage>
        <taxon>Eukaryota</taxon>
        <taxon>Fungi</taxon>
        <taxon>Dikarya</taxon>
        <taxon>Ascomycota</taxon>
        <taxon>Pezizomycotina</taxon>
        <taxon>Sordariomycetes</taxon>
        <taxon>Hypocreomycetidae</taxon>
        <taxon>Hypocreales</taxon>
        <taxon>Hypocreaceae</taxon>
        <taxon>Trichoderma</taxon>
    </lineage>
</organism>
<evidence type="ECO:0000313" key="3">
    <source>
        <dbReference type="Proteomes" id="UP001140511"/>
    </source>
</evidence>
<dbReference type="RefSeq" id="XP_056025282.1">
    <property type="nucleotide sequence ID" value="XM_056176804.1"/>
</dbReference>
<dbReference type="InterPro" id="IPR016181">
    <property type="entry name" value="Acyl_CoA_acyltransferase"/>
</dbReference>
<comment type="caution">
    <text evidence="2">The sequence shown here is derived from an EMBL/GenBank/DDBJ whole genome shotgun (WGS) entry which is preliminary data.</text>
</comment>
<dbReference type="Gene3D" id="3.40.630.30">
    <property type="match status" value="1"/>
</dbReference>
<dbReference type="Proteomes" id="UP001140511">
    <property type="component" value="Unassembled WGS sequence"/>
</dbReference>
<dbReference type="PROSITE" id="PS51186">
    <property type="entry name" value="GNAT"/>
    <property type="match status" value="1"/>
</dbReference>
<dbReference type="AlphaFoldDB" id="A0A9W9BAW9"/>
<dbReference type="CDD" id="cd04301">
    <property type="entry name" value="NAT_SF"/>
    <property type="match status" value="1"/>
</dbReference>
<gene>
    <name evidence="2" type="ORF">T069G_09594</name>
</gene>
<protein>
    <submittedName>
        <fullName evidence="2">Acetyltransferase (GNAT) family domain-containing protein</fullName>
    </submittedName>
</protein>
<keyword evidence="3" id="KW-1185">Reference proteome</keyword>
<dbReference type="Pfam" id="PF00583">
    <property type="entry name" value="Acetyltransf_1"/>
    <property type="match status" value="1"/>
</dbReference>